<evidence type="ECO:0000313" key="2">
    <source>
        <dbReference type="Proteomes" id="UP001063166"/>
    </source>
</evidence>
<gene>
    <name evidence="1" type="ORF">LshimejAT787_1602050</name>
</gene>
<dbReference type="AlphaFoldDB" id="A0A9P3UU22"/>
<dbReference type="Proteomes" id="UP001063166">
    <property type="component" value="Unassembled WGS sequence"/>
</dbReference>
<sequence length="131" mass="13759">MHQRVPGKNSFLVLPNNVSRSTAVGAILHPGGPARSPLSRAWMSADVLDEPAGGDFDFILAVSGAEKLLRRLNEFDEAETCSTSARGTDARWRLEADRVNWVLGKLAEVGAGMGSRAGSMSGSMSGATSDA</sequence>
<keyword evidence="2" id="KW-1185">Reference proteome</keyword>
<protein>
    <submittedName>
        <fullName evidence="1">Uncharacterized protein</fullName>
    </submittedName>
</protein>
<reference evidence="1" key="1">
    <citation type="submission" date="2022-07" db="EMBL/GenBank/DDBJ databases">
        <title>The genome of Lyophyllum shimeji provides insight into the initial evolution of ectomycorrhizal fungal genome.</title>
        <authorList>
            <person name="Kobayashi Y."/>
            <person name="Shibata T."/>
            <person name="Hirakawa H."/>
            <person name="Shigenobu S."/>
            <person name="Nishiyama T."/>
            <person name="Yamada A."/>
            <person name="Hasebe M."/>
            <person name="Kawaguchi M."/>
        </authorList>
    </citation>
    <scope>NUCLEOTIDE SEQUENCE</scope>
    <source>
        <strain evidence="1">AT787</strain>
    </source>
</reference>
<accession>A0A9P3UU22</accession>
<proteinExistence type="predicted"/>
<dbReference type="EMBL" id="BRPK01000016">
    <property type="protein sequence ID" value="GLB44275.1"/>
    <property type="molecule type" value="Genomic_DNA"/>
</dbReference>
<dbReference type="OrthoDB" id="3027438at2759"/>
<evidence type="ECO:0000313" key="1">
    <source>
        <dbReference type="EMBL" id="GLB44275.1"/>
    </source>
</evidence>
<comment type="caution">
    <text evidence="1">The sequence shown here is derived from an EMBL/GenBank/DDBJ whole genome shotgun (WGS) entry which is preliminary data.</text>
</comment>
<name>A0A9P3UU22_LYOSH</name>
<organism evidence="1 2">
    <name type="scientific">Lyophyllum shimeji</name>
    <name type="common">Hon-shimeji</name>
    <name type="synonym">Tricholoma shimeji</name>
    <dbReference type="NCBI Taxonomy" id="47721"/>
    <lineage>
        <taxon>Eukaryota</taxon>
        <taxon>Fungi</taxon>
        <taxon>Dikarya</taxon>
        <taxon>Basidiomycota</taxon>
        <taxon>Agaricomycotina</taxon>
        <taxon>Agaricomycetes</taxon>
        <taxon>Agaricomycetidae</taxon>
        <taxon>Agaricales</taxon>
        <taxon>Tricholomatineae</taxon>
        <taxon>Lyophyllaceae</taxon>
        <taxon>Lyophyllum</taxon>
    </lineage>
</organism>